<keyword evidence="10 14" id="KW-1133">Transmembrane helix</keyword>
<reference evidence="16" key="1">
    <citation type="submission" date="2018-06" db="EMBL/GenBank/DDBJ databases">
        <authorList>
            <person name="Zhirakovskaya E."/>
        </authorList>
    </citation>
    <scope>NUCLEOTIDE SEQUENCE</scope>
</reference>
<dbReference type="Pfam" id="PF02167">
    <property type="entry name" value="Cytochrom_C1"/>
    <property type="match status" value="1"/>
</dbReference>
<name>A0A3B0TW05_9ZZZZ</name>
<dbReference type="InterPro" id="IPR021157">
    <property type="entry name" value="Cyt_c1_TM_anchor_C"/>
</dbReference>
<dbReference type="Gene3D" id="1.10.760.10">
    <property type="entry name" value="Cytochrome c-like domain"/>
    <property type="match status" value="1"/>
</dbReference>
<keyword evidence="11" id="KW-0408">Iron</keyword>
<dbReference type="SUPFAM" id="SSF81496">
    <property type="entry name" value="Cytochrome c1 subunit of cytochrome bc1 complex (Ubiquinol-cytochrome c reductase), transmembrane anchor"/>
    <property type="match status" value="1"/>
</dbReference>
<keyword evidence="13 14" id="KW-0472">Membrane</keyword>
<keyword evidence="7" id="KW-0479">Metal-binding</keyword>
<proteinExistence type="inferred from homology"/>
<evidence type="ECO:0000256" key="3">
    <source>
        <dbReference type="ARBA" id="ARBA00022448"/>
    </source>
</evidence>
<dbReference type="GO" id="GO:0009055">
    <property type="term" value="F:electron transfer activity"/>
    <property type="evidence" value="ECO:0007669"/>
    <property type="project" value="InterPro"/>
</dbReference>
<evidence type="ECO:0000256" key="14">
    <source>
        <dbReference type="SAM" id="Phobius"/>
    </source>
</evidence>
<dbReference type="EMBL" id="UOEQ01000434">
    <property type="protein sequence ID" value="VAW22871.1"/>
    <property type="molecule type" value="Genomic_DNA"/>
</dbReference>
<evidence type="ECO:0000256" key="7">
    <source>
        <dbReference type="ARBA" id="ARBA00022723"/>
    </source>
</evidence>
<evidence type="ECO:0000256" key="4">
    <source>
        <dbReference type="ARBA" id="ARBA00022617"/>
    </source>
</evidence>
<keyword evidence="3" id="KW-0813">Transport</keyword>
<protein>
    <submittedName>
        <fullName evidence="16">Ubiquinol-cytochrome C reductase, cytochrome C1 subunit</fullName>
    </submittedName>
</protein>
<comment type="subcellular location">
    <subcellularLocation>
        <location evidence="1">Mitochondrion inner membrane</location>
    </subcellularLocation>
</comment>
<evidence type="ECO:0000256" key="5">
    <source>
        <dbReference type="ARBA" id="ARBA00022660"/>
    </source>
</evidence>
<evidence type="ECO:0000259" key="15">
    <source>
        <dbReference type="PROSITE" id="PS51007"/>
    </source>
</evidence>
<feature type="transmembrane region" description="Helical" evidence="14">
    <location>
        <begin position="251"/>
        <end position="269"/>
    </location>
</feature>
<dbReference type="InterPro" id="IPR009056">
    <property type="entry name" value="Cyt_c-like_dom"/>
</dbReference>
<dbReference type="InterPro" id="IPR036909">
    <property type="entry name" value="Cyt_c-like_dom_sf"/>
</dbReference>
<evidence type="ECO:0000256" key="10">
    <source>
        <dbReference type="ARBA" id="ARBA00022989"/>
    </source>
</evidence>
<organism evidence="16">
    <name type="scientific">hydrothermal vent metagenome</name>
    <dbReference type="NCBI Taxonomy" id="652676"/>
    <lineage>
        <taxon>unclassified sequences</taxon>
        <taxon>metagenomes</taxon>
        <taxon>ecological metagenomes</taxon>
    </lineage>
</organism>
<dbReference type="InterPro" id="IPR002326">
    <property type="entry name" value="Cyt_c1"/>
</dbReference>
<dbReference type="AlphaFoldDB" id="A0A3B0TW05"/>
<keyword evidence="12" id="KW-0496">Mitochondrion</keyword>
<dbReference type="GO" id="GO:0046872">
    <property type="term" value="F:metal ion binding"/>
    <property type="evidence" value="ECO:0007669"/>
    <property type="project" value="UniProtKB-KW"/>
</dbReference>
<evidence type="ECO:0000256" key="11">
    <source>
        <dbReference type="ARBA" id="ARBA00023004"/>
    </source>
</evidence>
<dbReference type="PROSITE" id="PS51007">
    <property type="entry name" value="CYTC"/>
    <property type="match status" value="1"/>
</dbReference>
<feature type="domain" description="Cytochrome c" evidence="15">
    <location>
        <begin position="53"/>
        <end position="143"/>
    </location>
</feature>
<evidence type="ECO:0000256" key="2">
    <source>
        <dbReference type="ARBA" id="ARBA00006488"/>
    </source>
</evidence>
<keyword evidence="6 14" id="KW-0812">Transmembrane</keyword>
<gene>
    <name evidence="16" type="ORF">MNBD_ALPHA11-1270</name>
</gene>
<keyword evidence="5" id="KW-0679">Respiratory chain</keyword>
<dbReference type="GO" id="GO:0020037">
    <property type="term" value="F:heme binding"/>
    <property type="evidence" value="ECO:0007669"/>
    <property type="project" value="InterPro"/>
</dbReference>
<dbReference type="SUPFAM" id="SSF46626">
    <property type="entry name" value="Cytochrome c"/>
    <property type="match status" value="1"/>
</dbReference>
<dbReference type="Gene3D" id="1.20.5.100">
    <property type="entry name" value="Cytochrome c1, transmembrane anchor, C-terminal"/>
    <property type="match status" value="1"/>
</dbReference>
<dbReference type="PANTHER" id="PTHR10266:SF3">
    <property type="entry name" value="CYTOCHROME C1, HEME PROTEIN, MITOCHONDRIAL"/>
    <property type="match status" value="1"/>
</dbReference>
<evidence type="ECO:0000256" key="12">
    <source>
        <dbReference type="ARBA" id="ARBA00023128"/>
    </source>
</evidence>
<comment type="similarity">
    <text evidence="2">Belongs to the cytochrome c family.</text>
</comment>
<sequence>MNKMNRFFKSVLLAVGVAVSSAMLVVPASSVVIIDAELQDWSFAGVFGRYDKNQLQRGFQVFQQSCAACHGAKQIAFRNLSEEGGPSFSESQVKALAAEYIIIDAELEDGERAAIPADNWPEPFPTIRDARAANSGAYPPDFSLLAKARGISQRFPAWALNYFTAYQEGGADYIYNLLVNFTDAPEDYEVPAGQYWNAYYGSTLAMSSPLFDGMVDYEGDEFPETTEQYALDVAAFMMWMAEPGLNSRKQMGFQVLIFLFVLAGMMVMVKRKLWSDVKH</sequence>
<dbReference type="PRINTS" id="PR00603">
    <property type="entry name" value="CYTOCHROMEC1"/>
</dbReference>
<evidence type="ECO:0000256" key="8">
    <source>
        <dbReference type="ARBA" id="ARBA00022792"/>
    </source>
</evidence>
<dbReference type="GO" id="GO:0005743">
    <property type="term" value="C:mitochondrial inner membrane"/>
    <property type="evidence" value="ECO:0007669"/>
    <property type="project" value="UniProtKB-SubCell"/>
</dbReference>
<keyword evidence="4" id="KW-0349">Heme</keyword>
<dbReference type="PANTHER" id="PTHR10266">
    <property type="entry name" value="CYTOCHROME C1"/>
    <property type="match status" value="1"/>
</dbReference>
<evidence type="ECO:0000256" key="9">
    <source>
        <dbReference type="ARBA" id="ARBA00022982"/>
    </source>
</evidence>
<accession>A0A3B0TW05</accession>
<keyword evidence="9" id="KW-0249">Electron transport</keyword>
<evidence type="ECO:0000313" key="16">
    <source>
        <dbReference type="EMBL" id="VAW22871.1"/>
    </source>
</evidence>
<evidence type="ECO:0000256" key="6">
    <source>
        <dbReference type="ARBA" id="ARBA00022692"/>
    </source>
</evidence>
<keyword evidence="8" id="KW-0999">Mitochondrion inner membrane</keyword>
<dbReference type="GO" id="GO:0006122">
    <property type="term" value="P:mitochondrial electron transport, ubiquinol to cytochrome c"/>
    <property type="evidence" value="ECO:0007669"/>
    <property type="project" value="TreeGrafter"/>
</dbReference>
<evidence type="ECO:0000256" key="13">
    <source>
        <dbReference type="ARBA" id="ARBA00023136"/>
    </source>
</evidence>
<evidence type="ECO:0000256" key="1">
    <source>
        <dbReference type="ARBA" id="ARBA00004273"/>
    </source>
</evidence>